<protein>
    <submittedName>
        <fullName evidence="1">Uncharacterized protein</fullName>
    </submittedName>
</protein>
<dbReference type="Proteomes" id="UP000501273">
    <property type="component" value="Chromosome"/>
</dbReference>
<evidence type="ECO:0000313" key="2">
    <source>
        <dbReference type="Proteomes" id="UP000501273"/>
    </source>
</evidence>
<dbReference type="EMBL" id="LR778216">
    <property type="protein sequence ID" value="CAB1282922.1"/>
    <property type="molecule type" value="Genomic_DNA"/>
</dbReference>
<sequence>MSGTDVPYTVTVAPEAGGANITGSSQFFRVVDDFVQPPLRDPNV</sequence>
<reference evidence="1 2" key="1">
    <citation type="submission" date="2020-03" db="EMBL/GenBank/DDBJ databases">
        <authorList>
            <person name="Ansaldi M."/>
            <person name="Clavijo F."/>
        </authorList>
    </citation>
    <scope>NUCLEOTIDE SEQUENCE [LARGE SCALE GENOMIC DNA]</scope>
</reference>
<keyword evidence="2" id="KW-1185">Reference proteome</keyword>
<organism evidence="1 2">
    <name type="scientific">Xylella phage Cota</name>
    <dbReference type="NCBI Taxonomy" id="2699877"/>
    <lineage>
        <taxon>Viruses</taxon>
        <taxon>Duplodnaviria</taxon>
        <taxon>Heunggongvirae</taxon>
        <taxon>Uroviricota</taxon>
        <taxon>Caudoviricetes</taxon>
        <taxon>Autographivirales</taxon>
        <taxon>Autonotataviridae</taxon>
        <taxon>Cotavirus</taxon>
        <taxon>Cotavirus cota</taxon>
    </lineage>
</organism>
<evidence type="ECO:0000313" key="1">
    <source>
        <dbReference type="EMBL" id="CAB1282922.1"/>
    </source>
</evidence>
<name>A0A6F8ZKL1_9CAUD</name>
<accession>A0A6F8ZKL1</accession>
<proteinExistence type="predicted"/>